<gene>
    <name evidence="3" type="ORF">SAMN05421547_109194</name>
</gene>
<dbReference type="Proteomes" id="UP000183417">
    <property type="component" value="Unassembled WGS sequence"/>
</dbReference>
<evidence type="ECO:0000313" key="4">
    <source>
        <dbReference type="Proteomes" id="UP000183417"/>
    </source>
</evidence>
<protein>
    <submittedName>
        <fullName evidence="3">Tripartite-type tricarboxylate transporter, receptor component TctC</fullName>
    </submittedName>
</protein>
<dbReference type="Pfam" id="PF03401">
    <property type="entry name" value="TctC"/>
    <property type="match status" value="1"/>
</dbReference>
<dbReference type="InterPro" id="IPR006311">
    <property type="entry name" value="TAT_signal"/>
</dbReference>
<dbReference type="PIRSF" id="PIRSF017082">
    <property type="entry name" value="YflP"/>
    <property type="match status" value="1"/>
</dbReference>
<keyword evidence="2" id="KW-0732">Signal</keyword>
<dbReference type="InterPro" id="IPR042100">
    <property type="entry name" value="Bug_dom1"/>
</dbReference>
<dbReference type="PANTHER" id="PTHR42928:SF5">
    <property type="entry name" value="BLR1237 PROTEIN"/>
    <property type="match status" value="1"/>
</dbReference>
<dbReference type="AlphaFoldDB" id="A0A1H3NXN6"/>
<dbReference type="CDD" id="cd07012">
    <property type="entry name" value="PBP2_Bug_TTT"/>
    <property type="match status" value="1"/>
</dbReference>
<dbReference type="PROSITE" id="PS51318">
    <property type="entry name" value="TAT"/>
    <property type="match status" value="1"/>
</dbReference>
<name>A0A1H3NXN6_9BURK</name>
<reference evidence="3 4" key="1">
    <citation type="submission" date="2016-10" db="EMBL/GenBank/DDBJ databases">
        <authorList>
            <person name="de Groot N.N."/>
        </authorList>
    </citation>
    <scope>NUCLEOTIDE SEQUENCE [LARGE SCALE GENOMIC DNA]</scope>
    <source>
        <strain evidence="3 4">LMG 24775</strain>
    </source>
</reference>
<dbReference type="RefSeq" id="WP_017405022.1">
    <property type="nucleotide sequence ID" value="NZ_AP025556.1"/>
</dbReference>
<feature type="signal peptide" evidence="2">
    <location>
        <begin position="1"/>
        <end position="34"/>
    </location>
</feature>
<feature type="chain" id="PRO_5010209092" evidence="2">
    <location>
        <begin position="35"/>
        <end position="336"/>
    </location>
</feature>
<organism evidence="3 4">
    <name type="scientific">Delftia lacustris</name>
    <dbReference type="NCBI Taxonomy" id="558537"/>
    <lineage>
        <taxon>Bacteria</taxon>
        <taxon>Pseudomonadati</taxon>
        <taxon>Pseudomonadota</taxon>
        <taxon>Betaproteobacteria</taxon>
        <taxon>Burkholderiales</taxon>
        <taxon>Comamonadaceae</taxon>
        <taxon>Delftia</taxon>
    </lineage>
</organism>
<accession>A0A1H3NXN6</accession>
<sequence length="336" mass="34911">MNQPSRLPRRTALATLLAAALPLAGVTCSVAARAAGAADAWPTRPIRLVVPFSAGGANDLMARSAAEGASRILGQPVVVDNRAGAGGTVGADIVAKAQPDGYTLLVSAAGVISNSMIKKTMPFKDDALVPVAMIGLAPSVIVVPKNAPYQNLRDFVEASKKGQGFNFATAGTGSTPHFVAEMLNVKYGAQLQPVPYKSGSESTTAVLGGQVEGTSEASIIALPHILNEGKFKALATTWTQRISAYPQLSTAVEQGFAELQIAHWAGIHAPKGTPPAILDKLAAAVDKAMKEPATVEKLKGLGIEPIGGTRAEFVKFTDAERKRLGEIVKAANMQEK</sequence>
<evidence type="ECO:0000256" key="1">
    <source>
        <dbReference type="ARBA" id="ARBA00006987"/>
    </source>
</evidence>
<dbReference type="SUPFAM" id="SSF53850">
    <property type="entry name" value="Periplasmic binding protein-like II"/>
    <property type="match status" value="1"/>
</dbReference>
<dbReference type="EMBL" id="FNPE01000009">
    <property type="protein sequence ID" value="SDY93463.1"/>
    <property type="molecule type" value="Genomic_DNA"/>
</dbReference>
<dbReference type="InterPro" id="IPR005064">
    <property type="entry name" value="BUG"/>
</dbReference>
<keyword evidence="3" id="KW-0675">Receptor</keyword>
<dbReference type="Gene3D" id="3.40.190.150">
    <property type="entry name" value="Bordetella uptake gene, domain 1"/>
    <property type="match status" value="1"/>
</dbReference>
<comment type="similarity">
    <text evidence="1">Belongs to the UPF0065 (bug) family.</text>
</comment>
<proteinExistence type="inferred from homology"/>
<dbReference type="Gene3D" id="3.40.190.10">
    <property type="entry name" value="Periplasmic binding protein-like II"/>
    <property type="match status" value="1"/>
</dbReference>
<evidence type="ECO:0000256" key="2">
    <source>
        <dbReference type="SAM" id="SignalP"/>
    </source>
</evidence>
<dbReference type="GeneID" id="94692472"/>
<evidence type="ECO:0000313" key="3">
    <source>
        <dbReference type="EMBL" id="SDY93463.1"/>
    </source>
</evidence>
<dbReference type="PANTHER" id="PTHR42928">
    <property type="entry name" value="TRICARBOXYLATE-BINDING PROTEIN"/>
    <property type="match status" value="1"/>
</dbReference>